<dbReference type="GO" id="GO:0046872">
    <property type="term" value="F:metal ion binding"/>
    <property type="evidence" value="ECO:0007669"/>
    <property type="project" value="UniProtKB-KW"/>
</dbReference>
<keyword evidence="11" id="KW-1185">Reference proteome</keyword>
<dbReference type="Proteomes" id="UP001238179">
    <property type="component" value="Chromosome"/>
</dbReference>
<comment type="cofactor">
    <cofactor evidence="1">
        <name>heme c</name>
        <dbReference type="ChEBI" id="CHEBI:61717"/>
    </cofactor>
</comment>
<gene>
    <name evidence="10" type="ORF">METEAL_17060</name>
</gene>
<dbReference type="InterPro" id="IPR012286">
    <property type="entry name" value="Tetrahaem_cytochrome"/>
</dbReference>
<organism evidence="10 11">
    <name type="scientific">Mesoterricola silvestris</name>
    <dbReference type="NCBI Taxonomy" id="2927979"/>
    <lineage>
        <taxon>Bacteria</taxon>
        <taxon>Pseudomonadati</taxon>
        <taxon>Acidobacteriota</taxon>
        <taxon>Holophagae</taxon>
        <taxon>Holophagales</taxon>
        <taxon>Holophagaceae</taxon>
        <taxon>Mesoterricola</taxon>
    </lineage>
</organism>
<keyword evidence="5" id="KW-0479">Metal-binding</keyword>
<evidence type="ECO:0000256" key="7">
    <source>
        <dbReference type="ARBA" id="ARBA00023004"/>
    </source>
</evidence>
<keyword evidence="7" id="KW-0408">Iron</keyword>
<dbReference type="GO" id="GO:0030313">
    <property type="term" value="C:cell envelope"/>
    <property type="evidence" value="ECO:0007669"/>
    <property type="project" value="UniProtKB-SubCell"/>
</dbReference>
<reference evidence="11" key="1">
    <citation type="journal article" date="2023" name="Int. J. Syst. Evol. Microbiol.">
        <title>Mesoterricola silvestris gen. nov., sp. nov., Mesoterricola sediminis sp. nov., Geothrix oryzae sp. nov., Geothrix edaphica sp. nov., Geothrix rubra sp. nov., and Geothrix limicola sp. nov., six novel members of Acidobacteriota isolated from soils.</title>
        <authorList>
            <person name="Itoh H."/>
            <person name="Sugisawa Y."/>
            <person name="Mise K."/>
            <person name="Xu Z."/>
            <person name="Kuniyasu M."/>
            <person name="Ushijima N."/>
            <person name="Kawano K."/>
            <person name="Kobayashi E."/>
            <person name="Shiratori Y."/>
            <person name="Masuda Y."/>
            <person name="Senoo K."/>
        </authorList>
    </citation>
    <scope>NUCLEOTIDE SEQUENCE [LARGE SCALE GENOMIC DNA]</scope>
    <source>
        <strain evidence="11">W79</strain>
    </source>
</reference>
<keyword evidence="3" id="KW-0813">Transport</keyword>
<dbReference type="KEGG" id="msil:METEAL_17060"/>
<evidence type="ECO:0000256" key="4">
    <source>
        <dbReference type="ARBA" id="ARBA00022617"/>
    </source>
</evidence>
<dbReference type="RefSeq" id="WP_316415443.1">
    <property type="nucleotide sequence ID" value="NZ_AP027080.1"/>
</dbReference>
<evidence type="ECO:0000256" key="2">
    <source>
        <dbReference type="ARBA" id="ARBA00004196"/>
    </source>
</evidence>
<accession>A0AA48K9P1</accession>
<keyword evidence="6" id="KW-0249">Electron transport</keyword>
<name>A0AA48K9P1_9BACT</name>
<keyword evidence="8" id="KW-0732">Signal</keyword>
<evidence type="ECO:0000313" key="11">
    <source>
        <dbReference type="Proteomes" id="UP001238179"/>
    </source>
</evidence>
<evidence type="ECO:0000256" key="5">
    <source>
        <dbReference type="ARBA" id="ARBA00022723"/>
    </source>
</evidence>
<dbReference type="SUPFAM" id="SSF48695">
    <property type="entry name" value="Multiheme cytochromes"/>
    <property type="match status" value="1"/>
</dbReference>
<proteinExistence type="predicted"/>
<sequence>MRRFHSLWVLAALLLASAGGLGAAPAKAAGCRACHDDFKQLLGDAHPPVKGRAIAECLPCHGKASGKGAFSVRIHRGHSAPDSGVACAACHDFKVGRSFSVKGAKASLGKPDAADFARAREFMPVPGDSGFLASHHAKKLVSCAGCHGGAFPLRGTEVANATCLACHGTPEALAEKTRPKEAHGLNPHKSHYGDIACTACHFGHQPSVVLCKDCHPKTTLAVPFGK</sequence>
<dbReference type="Pfam" id="PF14537">
    <property type="entry name" value="Cytochrom_c3_2"/>
    <property type="match status" value="1"/>
</dbReference>
<feature type="domain" description="Tetrahaem cytochrome" evidence="9">
    <location>
        <begin position="135"/>
        <end position="215"/>
    </location>
</feature>
<evidence type="ECO:0000313" key="10">
    <source>
        <dbReference type="EMBL" id="BDU72532.1"/>
    </source>
</evidence>
<protein>
    <recommendedName>
        <fullName evidence="9">Tetrahaem cytochrome domain-containing protein</fullName>
    </recommendedName>
</protein>
<feature type="chain" id="PRO_5041335036" description="Tetrahaem cytochrome domain-containing protein" evidence="8">
    <location>
        <begin position="29"/>
        <end position="226"/>
    </location>
</feature>
<dbReference type="InterPro" id="IPR036280">
    <property type="entry name" value="Multihaem_cyt_sf"/>
</dbReference>
<dbReference type="Gene3D" id="1.10.1130.10">
    <property type="entry name" value="Flavocytochrome C3, Chain A"/>
    <property type="match status" value="2"/>
</dbReference>
<keyword evidence="4" id="KW-0349">Heme</keyword>
<comment type="subcellular location">
    <subcellularLocation>
        <location evidence="2">Cell envelope</location>
    </subcellularLocation>
</comment>
<dbReference type="AlphaFoldDB" id="A0AA48K9P1"/>
<evidence type="ECO:0000256" key="6">
    <source>
        <dbReference type="ARBA" id="ARBA00022982"/>
    </source>
</evidence>
<evidence type="ECO:0000259" key="9">
    <source>
        <dbReference type="Pfam" id="PF14537"/>
    </source>
</evidence>
<dbReference type="EMBL" id="AP027080">
    <property type="protein sequence ID" value="BDU72532.1"/>
    <property type="molecule type" value="Genomic_DNA"/>
</dbReference>
<evidence type="ECO:0000256" key="3">
    <source>
        <dbReference type="ARBA" id="ARBA00022448"/>
    </source>
</evidence>
<evidence type="ECO:0000256" key="1">
    <source>
        <dbReference type="ARBA" id="ARBA00001926"/>
    </source>
</evidence>
<evidence type="ECO:0000256" key="8">
    <source>
        <dbReference type="SAM" id="SignalP"/>
    </source>
</evidence>
<feature type="signal peptide" evidence="8">
    <location>
        <begin position="1"/>
        <end position="28"/>
    </location>
</feature>